<name>A0A565B9A1_9BRAS</name>
<dbReference type="EMBL" id="CABITT030000003">
    <property type="protein sequence ID" value="VVA97385.1"/>
    <property type="molecule type" value="Genomic_DNA"/>
</dbReference>
<evidence type="ECO:0000313" key="3">
    <source>
        <dbReference type="Proteomes" id="UP000489600"/>
    </source>
</evidence>
<reference evidence="2" key="1">
    <citation type="submission" date="2019-07" db="EMBL/GenBank/DDBJ databases">
        <authorList>
            <person name="Dittberner H."/>
        </authorList>
    </citation>
    <scope>NUCLEOTIDE SEQUENCE [LARGE SCALE GENOMIC DNA]</scope>
</reference>
<evidence type="ECO:0008006" key="4">
    <source>
        <dbReference type="Google" id="ProtNLM"/>
    </source>
</evidence>
<gene>
    <name evidence="2" type="ORF">ANE_LOCUS7830</name>
</gene>
<evidence type="ECO:0000256" key="1">
    <source>
        <dbReference type="SAM" id="MobiDB-lite"/>
    </source>
</evidence>
<proteinExistence type="predicted"/>
<feature type="region of interest" description="Disordered" evidence="1">
    <location>
        <begin position="1"/>
        <end position="20"/>
    </location>
</feature>
<accession>A0A565B9A1</accession>
<sequence length="131" mass="14455">MGDAKKTEMEMETVEKKEASGSVGFRELRDDLFNEAANLVSEDPSIRIAIFVTPPSTESDGSTHSFAHPSVESVVETFLEDKCPVPYDSMNPEQLAAAYEKLTRLRSHMILQLEAKERGQSSGNHQDKAGP</sequence>
<protein>
    <recommendedName>
        <fullName evidence="4">MADS-box domain-containing protein</fullName>
    </recommendedName>
</protein>
<dbReference type="OrthoDB" id="1101978at2759"/>
<keyword evidence="3" id="KW-1185">Reference proteome</keyword>
<dbReference type="AlphaFoldDB" id="A0A565B9A1"/>
<organism evidence="2 3">
    <name type="scientific">Arabis nemorensis</name>
    <dbReference type="NCBI Taxonomy" id="586526"/>
    <lineage>
        <taxon>Eukaryota</taxon>
        <taxon>Viridiplantae</taxon>
        <taxon>Streptophyta</taxon>
        <taxon>Embryophyta</taxon>
        <taxon>Tracheophyta</taxon>
        <taxon>Spermatophyta</taxon>
        <taxon>Magnoliopsida</taxon>
        <taxon>eudicotyledons</taxon>
        <taxon>Gunneridae</taxon>
        <taxon>Pentapetalae</taxon>
        <taxon>rosids</taxon>
        <taxon>malvids</taxon>
        <taxon>Brassicales</taxon>
        <taxon>Brassicaceae</taxon>
        <taxon>Arabideae</taxon>
        <taxon>Arabis</taxon>
    </lineage>
</organism>
<dbReference type="Proteomes" id="UP000489600">
    <property type="component" value="Unassembled WGS sequence"/>
</dbReference>
<comment type="caution">
    <text evidence="2">The sequence shown here is derived from an EMBL/GenBank/DDBJ whole genome shotgun (WGS) entry which is preliminary data.</text>
</comment>
<feature type="compositionally biased region" description="Basic and acidic residues" evidence="1">
    <location>
        <begin position="1"/>
        <end position="19"/>
    </location>
</feature>
<evidence type="ECO:0000313" key="2">
    <source>
        <dbReference type="EMBL" id="VVA97385.1"/>
    </source>
</evidence>